<keyword evidence="16" id="KW-1185">Reference proteome</keyword>
<dbReference type="PANTHER" id="PTHR30531">
    <property type="entry name" value="FLAGELLAR BIOSYNTHETIC PROTEIN FLHB"/>
    <property type="match status" value="1"/>
</dbReference>
<feature type="compositionally biased region" description="Basic and acidic residues" evidence="14">
    <location>
        <begin position="1"/>
        <end position="11"/>
    </location>
</feature>
<dbReference type="GO" id="GO:0009306">
    <property type="term" value="P:protein secretion"/>
    <property type="evidence" value="ECO:0007669"/>
    <property type="project" value="InterPro"/>
</dbReference>
<keyword evidence="15" id="KW-0969">Cilium</keyword>
<keyword evidence="10 13" id="KW-0472">Membrane</keyword>
<evidence type="ECO:0000256" key="5">
    <source>
        <dbReference type="ARBA" id="ARBA00022475"/>
    </source>
</evidence>
<feature type="region of interest" description="Disordered" evidence="14">
    <location>
        <begin position="358"/>
        <end position="387"/>
    </location>
</feature>
<feature type="compositionally biased region" description="Basic and acidic residues" evidence="14">
    <location>
        <begin position="378"/>
        <end position="387"/>
    </location>
</feature>
<name>A0A927FCM7_9BURK</name>
<dbReference type="SUPFAM" id="SSF160544">
    <property type="entry name" value="EscU C-terminal domain-like"/>
    <property type="match status" value="1"/>
</dbReference>
<sequence length="387" mass="42665">MAEGSGEDRTELPTARKLSKAREDGQVARSSELPAAVIVIGSFMILMMMGGKLVQSLANIFASGLVFDRKSLDRPQMLASIFADQLVSAYLLIIPIVIFTIIAAVVSSGMTGGFLFSMQAVMPKAAKLNPWNGLKRIFGMHALVELAKSILKFTIVSSVLWWSIMSNMDSLIQLGQMGLEPALSLAGRMIAQSALWIALSLAAIAAIDVPYQKYEFMKRMKMTKQEVKDEYKDMEGRPEIKAQIRRRQREMANARMIQRIKDADVVITNPEHFAVALEYDPTGDGAPVMVAKGSDHMAAKIREEAQIHGIHLFEAPPLARAIYFTTELEQQVPEDLYHAVAQVIAYVFSLEAASPQQAARNRPQVKVPPSMLFNPDGSRVEAQEVSA</sequence>
<dbReference type="GO" id="GO:0044780">
    <property type="term" value="P:bacterial-type flagellum assembly"/>
    <property type="evidence" value="ECO:0007669"/>
    <property type="project" value="InterPro"/>
</dbReference>
<evidence type="ECO:0000256" key="2">
    <source>
        <dbReference type="ARBA" id="ARBA00010690"/>
    </source>
</evidence>
<comment type="function">
    <text evidence="12 13">Required for formation of the rod structure in the basal body of the flagellar apparatus. Together with FliI and FliH, may constitute the export apparatus of flagellin.</text>
</comment>
<feature type="transmembrane region" description="Helical" evidence="13">
    <location>
        <begin position="189"/>
        <end position="211"/>
    </location>
</feature>
<evidence type="ECO:0000256" key="9">
    <source>
        <dbReference type="ARBA" id="ARBA00022989"/>
    </source>
</evidence>
<protein>
    <recommendedName>
        <fullName evidence="3 13">Flagellar biosynthetic protein FlhB</fullName>
    </recommendedName>
</protein>
<evidence type="ECO:0000313" key="15">
    <source>
        <dbReference type="EMBL" id="MBD8048924.1"/>
    </source>
</evidence>
<evidence type="ECO:0000256" key="8">
    <source>
        <dbReference type="ARBA" id="ARBA00022927"/>
    </source>
</evidence>
<keyword evidence="4 13" id="KW-0813">Transport</keyword>
<proteinExistence type="inferred from homology"/>
<reference evidence="15 16" key="1">
    <citation type="submission" date="2020-09" db="EMBL/GenBank/DDBJ databases">
        <title>Genome seq and assembly of Limnohabitants sp.</title>
        <authorList>
            <person name="Chhetri G."/>
        </authorList>
    </citation>
    <scope>NUCLEOTIDE SEQUENCE [LARGE SCALE GENOMIC DNA]</scope>
    <source>
        <strain evidence="15 16">JUR4</strain>
    </source>
</reference>
<dbReference type="EMBL" id="JACYFT010000001">
    <property type="protein sequence ID" value="MBD8048924.1"/>
    <property type="molecule type" value="Genomic_DNA"/>
</dbReference>
<dbReference type="NCBIfam" id="TIGR00328">
    <property type="entry name" value="flhB"/>
    <property type="match status" value="1"/>
</dbReference>
<organism evidence="15 16">
    <name type="scientific">Limnohabitans radicicola</name>
    <dbReference type="NCBI Taxonomy" id="2771427"/>
    <lineage>
        <taxon>Bacteria</taxon>
        <taxon>Pseudomonadati</taxon>
        <taxon>Pseudomonadota</taxon>
        <taxon>Betaproteobacteria</taxon>
        <taxon>Burkholderiales</taxon>
        <taxon>Comamonadaceae</taxon>
        <taxon>Limnohabitans</taxon>
    </lineage>
</organism>
<evidence type="ECO:0000256" key="1">
    <source>
        <dbReference type="ARBA" id="ARBA00004651"/>
    </source>
</evidence>
<keyword evidence="15" id="KW-0282">Flagellum</keyword>
<dbReference type="InterPro" id="IPR006136">
    <property type="entry name" value="FlhB"/>
</dbReference>
<gene>
    <name evidence="13 15" type="primary">flhB</name>
    <name evidence="15" type="ORF">IC609_00085</name>
</gene>
<accession>A0A927FCM7</accession>
<evidence type="ECO:0000256" key="3">
    <source>
        <dbReference type="ARBA" id="ARBA00021622"/>
    </source>
</evidence>
<dbReference type="Gene3D" id="3.40.1690.10">
    <property type="entry name" value="secretion proteins EscU"/>
    <property type="match status" value="1"/>
</dbReference>
<comment type="caution">
    <text evidence="15">The sequence shown here is derived from an EMBL/GenBank/DDBJ whole genome shotgun (WGS) entry which is preliminary data.</text>
</comment>
<comment type="similarity">
    <text evidence="2 13">Belongs to the type III secretion exporter family.</text>
</comment>
<dbReference type="PRINTS" id="PR00950">
    <property type="entry name" value="TYPE3IMSPROT"/>
</dbReference>
<comment type="subcellular location">
    <subcellularLocation>
        <location evidence="1">Cell membrane</location>
        <topology evidence="1">Multi-pass membrane protein</topology>
    </subcellularLocation>
</comment>
<evidence type="ECO:0000313" key="16">
    <source>
        <dbReference type="Proteomes" id="UP000647424"/>
    </source>
</evidence>
<comment type="caution">
    <text evidence="13">Lacks conserved residue(s) required for the propagation of feature annotation.</text>
</comment>
<dbReference type="AlphaFoldDB" id="A0A927FCM7"/>
<evidence type="ECO:0000256" key="7">
    <source>
        <dbReference type="ARBA" id="ARBA00022795"/>
    </source>
</evidence>
<dbReference type="PANTHER" id="PTHR30531:SF12">
    <property type="entry name" value="FLAGELLAR BIOSYNTHETIC PROTEIN FLHB"/>
    <property type="match status" value="1"/>
</dbReference>
<evidence type="ECO:0000256" key="12">
    <source>
        <dbReference type="ARBA" id="ARBA00025078"/>
    </source>
</evidence>
<evidence type="ECO:0000256" key="11">
    <source>
        <dbReference type="ARBA" id="ARBA00023225"/>
    </source>
</evidence>
<keyword evidence="8 13" id="KW-0653">Protein transport</keyword>
<keyword evidence="7 13" id="KW-1005">Bacterial flagellum biogenesis</keyword>
<keyword evidence="5 13" id="KW-1003">Cell membrane</keyword>
<feature type="transmembrane region" description="Helical" evidence="13">
    <location>
        <begin position="36"/>
        <end position="67"/>
    </location>
</feature>
<evidence type="ECO:0000256" key="13">
    <source>
        <dbReference type="RuleBase" id="RU364091"/>
    </source>
</evidence>
<feature type="transmembrane region" description="Helical" evidence="13">
    <location>
        <begin position="87"/>
        <end position="116"/>
    </location>
</feature>
<dbReference type="Pfam" id="PF01312">
    <property type="entry name" value="Bac_export_2"/>
    <property type="match status" value="1"/>
</dbReference>
<dbReference type="RefSeq" id="WP_191817436.1">
    <property type="nucleotide sequence ID" value="NZ_JACYFT010000001.1"/>
</dbReference>
<dbReference type="InterPro" id="IPR029025">
    <property type="entry name" value="T3SS_substrate_exporter_C"/>
</dbReference>
<evidence type="ECO:0000256" key="10">
    <source>
        <dbReference type="ARBA" id="ARBA00023136"/>
    </source>
</evidence>
<evidence type="ECO:0000256" key="14">
    <source>
        <dbReference type="SAM" id="MobiDB-lite"/>
    </source>
</evidence>
<keyword evidence="11 13" id="KW-1006">Bacterial flagellum protein export</keyword>
<keyword evidence="15" id="KW-0966">Cell projection</keyword>
<feature type="region of interest" description="Disordered" evidence="14">
    <location>
        <begin position="1"/>
        <end position="23"/>
    </location>
</feature>
<dbReference type="GO" id="GO:0005886">
    <property type="term" value="C:plasma membrane"/>
    <property type="evidence" value="ECO:0007669"/>
    <property type="project" value="UniProtKB-SubCell"/>
</dbReference>
<evidence type="ECO:0000256" key="6">
    <source>
        <dbReference type="ARBA" id="ARBA00022692"/>
    </source>
</evidence>
<keyword evidence="6 13" id="KW-0812">Transmembrane</keyword>
<evidence type="ECO:0000256" key="4">
    <source>
        <dbReference type="ARBA" id="ARBA00022448"/>
    </source>
</evidence>
<dbReference type="Proteomes" id="UP000647424">
    <property type="component" value="Unassembled WGS sequence"/>
</dbReference>
<dbReference type="InterPro" id="IPR006135">
    <property type="entry name" value="T3SS_substrate_exporter"/>
</dbReference>
<keyword evidence="9 13" id="KW-1133">Transmembrane helix</keyword>